<feature type="compositionally biased region" description="Basic residues" evidence="1">
    <location>
        <begin position="351"/>
        <end position="364"/>
    </location>
</feature>
<dbReference type="PROSITE" id="PS51257">
    <property type="entry name" value="PROKAR_LIPOPROTEIN"/>
    <property type="match status" value="1"/>
</dbReference>
<feature type="region of interest" description="Disordered" evidence="1">
    <location>
        <begin position="338"/>
        <end position="364"/>
    </location>
</feature>
<sequence length="364" mass="38431">MRRALPVCAALVLTLTAGGCSVVGGGGTYTLTADFAKSPSLYEGSRVKVMGANVGTIDKIEVDKATGGVRVQVSVRSDVPVPADARAAILATNTIGERNIVLYPAWKPGMPEIADGAVIPRERTDLPVEIDEALEAFSTLAESVDPGTLHDAFEGGADLVRGKGDAINNGLQTVGDLTGDIAAQDDRLMSVASDLNDLAASLNRRDEKLKALFTAFNDAGGLLADERDTLRGFIGGLEAVIERGDVLIEAYHEKLPQTVADASEIVMSMKASTGSLADAIAKLAEFTDMVVRSYDPKRKMIIVRLQMSGIARTWLQPLWTAMGWGAVPCLDKPLGNCPKTIDKTADGPKSQKPKKPKTKKAGGS</sequence>
<gene>
    <name evidence="5" type="ORF">EDD29_5896</name>
</gene>
<name>A0A3N1D3W9_9ACTN</name>
<proteinExistence type="predicted"/>
<keyword evidence="6" id="KW-1185">Reference proteome</keyword>
<accession>A0A3N1D3W9</accession>
<dbReference type="NCBIfam" id="TIGR00996">
    <property type="entry name" value="Mtu_fam_mce"/>
    <property type="match status" value="1"/>
</dbReference>
<dbReference type="Proteomes" id="UP000272400">
    <property type="component" value="Unassembled WGS sequence"/>
</dbReference>
<evidence type="ECO:0000259" key="3">
    <source>
        <dbReference type="Pfam" id="PF02470"/>
    </source>
</evidence>
<dbReference type="OrthoDB" id="3511513at2"/>
<evidence type="ECO:0000313" key="5">
    <source>
        <dbReference type="EMBL" id="ROO88233.1"/>
    </source>
</evidence>
<dbReference type="InterPro" id="IPR003399">
    <property type="entry name" value="Mce/MlaD"/>
</dbReference>
<feature type="signal peptide" evidence="2">
    <location>
        <begin position="1"/>
        <end position="19"/>
    </location>
</feature>
<dbReference type="GO" id="GO:0005576">
    <property type="term" value="C:extracellular region"/>
    <property type="evidence" value="ECO:0007669"/>
    <property type="project" value="TreeGrafter"/>
</dbReference>
<dbReference type="AlphaFoldDB" id="A0A3N1D3W9"/>
<keyword evidence="2" id="KW-0732">Signal</keyword>
<dbReference type="EMBL" id="RJKE01000001">
    <property type="protein sequence ID" value="ROO88233.1"/>
    <property type="molecule type" value="Genomic_DNA"/>
</dbReference>
<dbReference type="PANTHER" id="PTHR33371:SF4">
    <property type="entry name" value="INTERMEMBRANE PHOSPHOLIPID TRANSPORT SYSTEM BINDING PROTEIN MLAD"/>
    <property type="match status" value="1"/>
</dbReference>
<dbReference type="InterPro" id="IPR005693">
    <property type="entry name" value="Mce"/>
</dbReference>
<feature type="domain" description="Mce/MlaD" evidence="3">
    <location>
        <begin position="28"/>
        <end position="104"/>
    </location>
</feature>
<comment type="caution">
    <text evidence="5">The sequence shown here is derived from an EMBL/GenBank/DDBJ whole genome shotgun (WGS) entry which is preliminary data.</text>
</comment>
<dbReference type="RefSeq" id="WP_123667497.1">
    <property type="nucleotide sequence ID" value="NZ_RJKE01000001.1"/>
</dbReference>
<reference evidence="5 6" key="1">
    <citation type="submission" date="2018-11" db="EMBL/GenBank/DDBJ databases">
        <title>Sequencing the genomes of 1000 actinobacteria strains.</title>
        <authorList>
            <person name="Klenk H.-P."/>
        </authorList>
    </citation>
    <scope>NUCLEOTIDE SEQUENCE [LARGE SCALE GENOMIC DNA]</scope>
    <source>
        <strain evidence="5 6">DSM 44254</strain>
    </source>
</reference>
<organism evidence="5 6">
    <name type="scientific">Actinocorallia herbida</name>
    <dbReference type="NCBI Taxonomy" id="58109"/>
    <lineage>
        <taxon>Bacteria</taxon>
        <taxon>Bacillati</taxon>
        <taxon>Actinomycetota</taxon>
        <taxon>Actinomycetes</taxon>
        <taxon>Streptosporangiales</taxon>
        <taxon>Thermomonosporaceae</taxon>
        <taxon>Actinocorallia</taxon>
    </lineage>
</organism>
<evidence type="ECO:0000256" key="1">
    <source>
        <dbReference type="SAM" id="MobiDB-lite"/>
    </source>
</evidence>
<dbReference type="Pfam" id="PF11887">
    <property type="entry name" value="Mce4_CUP1"/>
    <property type="match status" value="1"/>
</dbReference>
<dbReference type="InterPro" id="IPR024516">
    <property type="entry name" value="Mce_C"/>
</dbReference>
<evidence type="ECO:0000256" key="2">
    <source>
        <dbReference type="SAM" id="SignalP"/>
    </source>
</evidence>
<evidence type="ECO:0000259" key="4">
    <source>
        <dbReference type="Pfam" id="PF11887"/>
    </source>
</evidence>
<feature type="domain" description="Mammalian cell entry C-terminal" evidence="4">
    <location>
        <begin position="112"/>
        <end position="286"/>
    </location>
</feature>
<dbReference type="InterPro" id="IPR052336">
    <property type="entry name" value="MlaD_Phospholipid_Transporter"/>
</dbReference>
<dbReference type="Pfam" id="PF02470">
    <property type="entry name" value="MlaD"/>
    <property type="match status" value="1"/>
</dbReference>
<evidence type="ECO:0000313" key="6">
    <source>
        <dbReference type="Proteomes" id="UP000272400"/>
    </source>
</evidence>
<feature type="chain" id="PRO_5018183554" evidence="2">
    <location>
        <begin position="20"/>
        <end position="364"/>
    </location>
</feature>
<dbReference type="PANTHER" id="PTHR33371">
    <property type="entry name" value="INTERMEMBRANE PHOSPHOLIPID TRANSPORT SYSTEM BINDING PROTEIN MLAD-RELATED"/>
    <property type="match status" value="1"/>
</dbReference>
<protein>
    <submittedName>
        <fullName evidence="5">Virulence factor Mce-like protein</fullName>
    </submittedName>
</protein>